<gene>
    <name evidence="3" type="ORF">M7I_6257</name>
</gene>
<evidence type="ECO:0000313" key="3">
    <source>
        <dbReference type="EMBL" id="EHK97918.1"/>
    </source>
</evidence>
<feature type="compositionally biased region" description="Polar residues" evidence="2">
    <location>
        <begin position="1"/>
        <end position="32"/>
    </location>
</feature>
<sequence>MTDQRPIQTPQDATESQNQASHPASTRLSQSVPGWENMDDMDMMFDSQEMSPPANQEYVERIKRAQDDATRMLNQAEEFLASPGPECSPGLQSLDNYPQLFIRLLNGLADIHRASMSAHMEYKAKMQKMKQQHKAQVEEDNAQLKVSLERLNKEKEELDRRVEELNTRESGHKEAAELREKDLGIKEAQLNERERCLDASWTQTSAQIVEDLKRKSDELDASFKKKSSQLQEKIKKKEERLDDAFAKRAKELEEKQGKDSLVAQNMEKVLQSLSSLQLDTEASNKRQAQNEERQAQHKENIKKRELTIAEKDAIIKAKDVTLAEKDSVIAQKDSIIFPKDAAIVENNKNKDSAIASKDVIVLEKDKALAEKDSIIAQKDAAIAQTNKEKDSATVSKDKPLAEKDSIIAQKDIVIAETNKERGSAITSKDAIISDKDKALAEKDSTIKGKDSVIQAKDEMIVNLQQEVHNGKLKGEEYNEARRLLEAAILDRHEIKRQLERAEPFESQCRKLSQQISILKEQLLKAQLDVEAEIKRAEAKDARFETAK</sequence>
<reference evidence="3 4" key="1">
    <citation type="journal article" date="2012" name="Eukaryot. Cell">
        <title>Genome sequence of the fungus Glarea lozoyensis: the first genome sequence of a species from the Helotiaceae family.</title>
        <authorList>
            <person name="Youssar L."/>
            <person name="Gruening B.A."/>
            <person name="Erxleben A."/>
            <person name="Guenther S."/>
            <person name="Huettel W."/>
        </authorList>
    </citation>
    <scope>NUCLEOTIDE SEQUENCE [LARGE SCALE GENOMIC DNA]</scope>
    <source>
        <strain evidence="4">ATCC 74030 / MF5533</strain>
    </source>
</reference>
<feature type="region of interest" description="Disordered" evidence="2">
    <location>
        <begin position="279"/>
        <end position="303"/>
    </location>
</feature>
<accession>H0EU29</accession>
<evidence type="ECO:0000256" key="2">
    <source>
        <dbReference type="SAM" id="MobiDB-lite"/>
    </source>
</evidence>
<dbReference type="AlphaFoldDB" id="H0EU29"/>
<feature type="coiled-coil region" evidence="1">
    <location>
        <begin position="119"/>
        <end position="175"/>
    </location>
</feature>
<dbReference type="OrthoDB" id="1883964at2759"/>
<keyword evidence="1" id="KW-0175">Coiled coil</keyword>
<feature type="region of interest" description="Disordered" evidence="2">
    <location>
        <begin position="1"/>
        <end position="39"/>
    </location>
</feature>
<evidence type="ECO:0000313" key="4">
    <source>
        <dbReference type="Proteomes" id="UP000005446"/>
    </source>
</evidence>
<feature type="compositionally biased region" description="Basic and acidic residues" evidence="2">
    <location>
        <begin position="282"/>
        <end position="303"/>
    </location>
</feature>
<keyword evidence="4" id="KW-1185">Reference proteome</keyword>
<evidence type="ECO:0000256" key="1">
    <source>
        <dbReference type="SAM" id="Coils"/>
    </source>
</evidence>
<protein>
    <submittedName>
        <fullName evidence="3">Putative Microtubule-associated protein 1A</fullName>
    </submittedName>
</protein>
<comment type="caution">
    <text evidence="3">The sequence shown here is derived from an EMBL/GenBank/DDBJ whole genome shotgun (WGS) entry which is preliminary data.</text>
</comment>
<organism evidence="3 4">
    <name type="scientific">Glarea lozoyensis (strain ATCC 74030 / MF5533)</name>
    <dbReference type="NCBI Taxonomy" id="1104152"/>
    <lineage>
        <taxon>Eukaryota</taxon>
        <taxon>Fungi</taxon>
        <taxon>Dikarya</taxon>
        <taxon>Ascomycota</taxon>
        <taxon>Pezizomycotina</taxon>
        <taxon>Leotiomycetes</taxon>
        <taxon>Helotiales</taxon>
        <taxon>Helotiaceae</taxon>
        <taxon>Glarea</taxon>
    </lineage>
</organism>
<proteinExistence type="predicted"/>
<dbReference type="Proteomes" id="UP000005446">
    <property type="component" value="Unassembled WGS sequence"/>
</dbReference>
<feature type="coiled-coil region" evidence="1">
    <location>
        <begin position="477"/>
        <end position="539"/>
    </location>
</feature>
<dbReference type="HOGENOM" id="CLU_497870_0_0_1"/>
<dbReference type="EMBL" id="AGUE01000168">
    <property type="protein sequence ID" value="EHK97918.1"/>
    <property type="molecule type" value="Genomic_DNA"/>
</dbReference>
<dbReference type="InParanoid" id="H0EU29"/>
<name>H0EU29_GLAL7</name>